<organism evidence="9 10">
    <name type="scientific">Vibrio marisflavi CECT 7928</name>
    <dbReference type="NCBI Taxonomy" id="634439"/>
    <lineage>
        <taxon>Bacteria</taxon>
        <taxon>Pseudomonadati</taxon>
        <taxon>Pseudomonadota</taxon>
        <taxon>Gammaproteobacteria</taxon>
        <taxon>Vibrionales</taxon>
        <taxon>Vibrionaceae</taxon>
        <taxon>Vibrio</taxon>
    </lineage>
</organism>
<keyword evidence="5" id="KW-0812">Transmembrane</keyword>
<keyword evidence="3" id="KW-0813">Transport</keyword>
<dbReference type="InterPro" id="IPR003423">
    <property type="entry name" value="OMP_efflux"/>
</dbReference>
<dbReference type="Proteomes" id="UP000838748">
    <property type="component" value="Unassembled WGS sequence"/>
</dbReference>
<comment type="subcellular location">
    <subcellularLocation>
        <location evidence="1">Cell outer membrane</location>
    </subcellularLocation>
</comment>
<feature type="chain" id="PRO_5046259267" evidence="8">
    <location>
        <begin position="23"/>
        <end position="458"/>
    </location>
</feature>
<dbReference type="Pfam" id="PF02321">
    <property type="entry name" value="OEP"/>
    <property type="match status" value="2"/>
</dbReference>
<name>A0ABM9A7A2_9VIBR</name>
<evidence type="ECO:0000256" key="5">
    <source>
        <dbReference type="ARBA" id="ARBA00022692"/>
    </source>
</evidence>
<dbReference type="InterPro" id="IPR051906">
    <property type="entry name" value="TolC-like"/>
</dbReference>
<dbReference type="PANTHER" id="PTHR30026">
    <property type="entry name" value="OUTER MEMBRANE PROTEIN TOLC"/>
    <property type="match status" value="1"/>
</dbReference>
<feature type="signal peptide" evidence="8">
    <location>
        <begin position="1"/>
        <end position="22"/>
    </location>
</feature>
<dbReference type="InterPro" id="IPR058622">
    <property type="entry name" value="TolC"/>
</dbReference>
<reference evidence="9" key="1">
    <citation type="submission" date="2021-11" db="EMBL/GenBank/DDBJ databases">
        <authorList>
            <person name="Rodrigo-Torres L."/>
            <person name="Arahal R. D."/>
            <person name="Lucena T."/>
        </authorList>
    </citation>
    <scope>NUCLEOTIDE SEQUENCE</scope>
    <source>
        <strain evidence="9">CECT 7928</strain>
    </source>
</reference>
<sequence length="458" mass="49302">MKKLLPLLISAAIGTVSTSSWAENLTEIYNQAKKNDPTLLSSAATRDSTVEAVNSTRGSLLPQINLTGQAQVNRSGTSNYVDNNSWTSTLGITQTLYDRASWIELTTAQKNARKADATYAAAQQDLIIRTATAYFDVLKAKDNLAFVQAEKASVGRQLEQTKQRFDVGLSAITDVQNAQADYDSVLASEITAKNDLLNSYEGLREITGQEPTHLAVLDTERFSASKLPESLDQLLAQAKKKNLSLLAARITQDIARDNISEESAGHLPTLSAIGGYTTSGVSDADVYTSNSHSGNAYAGLKLTVPIYSGGSVNSLTKQAEYDYIASSQDLESTYRSVVANVRAYYNNVNASIGSISAYKQAVVSAKSSLEATEAGFEVGTRTIVDVLNATQSLYEANENLSDARYTYIINVLQLKEYVGVLSEQDVLDINAGLESATKAAQQKAAEKAKAAQKSTHKK</sequence>
<keyword evidence="8" id="KW-0732">Signal</keyword>
<keyword evidence="4" id="KW-1134">Transmembrane beta strand</keyword>
<dbReference type="InterPro" id="IPR010130">
    <property type="entry name" value="T1SS_OMP_TolC"/>
</dbReference>
<dbReference type="NCBIfam" id="NF007002">
    <property type="entry name" value="PRK09465.1"/>
    <property type="match status" value="1"/>
</dbReference>
<dbReference type="EMBL" id="CAKLDM010000002">
    <property type="protein sequence ID" value="CAH0541352.1"/>
    <property type="molecule type" value="Genomic_DNA"/>
</dbReference>
<dbReference type="RefSeq" id="WP_237362994.1">
    <property type="nucleotide sequence ID" value="NZ_CAKLDM010000002.1"/>
</dbReference>
<evidence type="ECO:0000256" key="3">
    <source>
        <dbReference type="ARBA" id="ARBA00022448"/>
    </source>
</evidence>
<evidence type="ECO:0000256" key="1">
    <source>
        <dbReference type="ARBA" id="ARBA00004442"/>
    </source>
</evidence>
<comment type="caution">
    <text evidence="9">The sequence shown here is derived from an EMBL/GenBank/DDBJ whole genome shotgun (WGS) entry which is preliminary data.</text>
</comment>
<protein>
    <submittedName>
        <fullName evidence="9">Outer membrane protein TolC</fullName>
    </submittedName>
</protein>
<dbReference type="SUPFAM" id="SSF56954">
    <property type="entry name" value="Outer membrane efflux proteins (OEP)"/>
    <property type="match status" value="1"/>
</dbReference>
<dbReference type="PANTHER" id="PTHR30026:SF20">
    <property type="entry name" value="OUTER MEMBRANE PROTEIN TOLC"/>
    <property type="match status" value="1"/>
</dbReference>
<dbReference type="Gene3D" id="1.20.1600.10">
    <property type="entry name" value="Outer membrane efflux proteins (OEP)"/>
    <property type="match status" value="1"/>
</dbReference>
<evidence type="ECO:0000313" key="9">
    <source>
        <dbReference type="EMBL" id="CAH0541352.1"/>
    </source>
</evidence>
<keyword evidence="6" id="KW-0472">Membrane</keyword>
<keyword evidence="7" id="KW-0998">Cell outer membrane</keyword>
<evidence type="ECO:0000313" key="10">
    <source>
        <dbReference type="Proteomes" id="UP000838748"/>
    </source>
</evidence>
<evidence type="ECO:0000256" key="7">
    <source>
        <dbReference type="ARBA" id="ARBA00023237"/>
    </source>
</evidence>
<evidence type="ECO:0000256" key="2">
    <source>
        <dbReference type="ARBA" id="ARBA00007613"/>
    </source>
</evidence>
<keyword evidence="10" id="KW-1185">Reference proteome</keyword>
<accession>A0ABM9A7A2</accession>
<evidence type="ECO:0000256" key="8">
    <source>
        <dbReference type="SAM" id="SignalP"/>
    </source>
</evidence>
<dbReference type="NCBIfam" id="TIGR01844">
    <property type="entry name" value="type_I_sec_TolC"/>
    <property type="match status" value="1"/>
</dbReference>
<evidence type="ECO:0000256" key="6">
    <source>
        <dbReference type="ARBA" id="ARBA00023136"/>
    </source>
</evidence>
<gene>
    <name evidence="9" type="primary">tolC</name>
    <name evidence="9" type="ORF">VMF7928_03519</name>
</gene>
<proteinExistence type="inferred from homology"/>
<evidence type="ECO:0000256" key="4">
    <source>
        <dbReference type="ARBA" id="ARBA00022452"/>
    </source>
</evidence>
<comment type="similarity">
    <text evidence="2">Belongs to the outer membrane factor (OMF) (TC 1.B.17) family.</text>
</comment>